<proteinExistence type="predicted"/>
<evidence type="ECO:0000256" key="3">
    <source>
        <dbReference type="ARBA" id="ARBA00022801"/>
    </source>
</evidence>
<evidence type="ECO:0000259" key="4">
    <source>
        <dbReference type="SMART" id="SM00927"/>
    </source>
</evidence>
<dbReference type="Pfam" id="PF02976">
    <property type="entry name" value="MutH"/>
    <property type="match status" value="2"/>
</dbReference>
<dbReference type="REBASE" id="232701">
    <property type="entry name" value="BfiHP6ORF3685P"/>
</dbReference>
<reference evidence="5 6" key="1">
    <citation type="journal article" date="2015" name="PLoS ONE">
        <title>Genome Sequence of Bacillus endophyticus and Analysis of Its Companion Mechanism in the Ketogulonigenium vulgare-Bacillus Strain Consortium.</title>
        <authorList>
            <person name="Jia N."/>
            <person name="Du J."/>
            <person name="Ding M.Z."/>
            <person name="Gao F."/>
            <person name="Yuan Y.J."/>
        </authorList>
    </citation>
    <scope>NUCLEOTIDE SEQUENCE [LARGE SCALE GENOMIC DNA]</scope>
    <source>
        <strain evidence="5 6">Hbe603</strain>
        <plasmid evidence="6">pbeh1</plasmid>
    </source>
</reference>
<dbReference type="KEGG" id="beo:BEH_24615"/>
<organism evidence="5 6">
    <name type="scientific">Priestia filamentosa</name>
    <dbReference type="NCBI Taxonomy" id="1402861"/>
    <lineage>
        <taxon>Bacteria</taxon>
        <taxon>Bacillati</taxon>
        <taxon>Bacillota</taxon>
        <taxon>Bacilli</taxon>
        <taxon>Bacillales</taxon>
        <taxon>Bacillaceae</taxon>
        <taxon>Priestia</taxon>
    </lineage>
</organism>
<dbReference type="InterPro" id="IPR037057">
    <property type="entry name" value="DNA_rep_MutH/T2_RE_sf"/>
</dbReference>
<dbReference type="OrthoDB" id="3188707at2"/>
<dbReference type="AlphaFoldDB" id="A0A2L1FFP1"/>
<keyword evidence="3" id="KW-0378">Hydrolase</keyword>
<dbReference type="GO" id="GO:0003677">
    <property type="term" value="F:DNA binding"/>
    <property type="evidence" value="ECO:0007669"/>
    <property type="project" value="InterPro"/>
</dbReference>
<accession>A0A2S1M0K1</accession>
<dbReference type="Gene3D" id="3.40.600.10">
    <property type="entry name" value="DNA mismatch repair MutH/Restriction endonuclease, type II"/>
    <property type="match status" value="2"/>
</dbReference>
<accession>A0A2L1FFP1</accession>
<dbReference type="REBASE" id="233893">
    <property type="entry name" value="BfiHP6ORF3310P"/>
</dbReference>
<sequence length="491" mass="56901">MNETEKYDVTNPLSIQQYSQKLIGKTFMDVINDAGLDEDIKASIIAQYGNPKRKGGLGNLLEEIYFGYKANSDQEPDFPEAGVELKVTPYEIRKKGNYSAGERLVITMISYQQAVEEDFYASHAYKKLKLTLLIYYLRNRAIPKMEYPIDFVTLFSPPEEDLKIIQQDYNKIITKVKDGKAHELSEGDTMYLGACTKGSNSVKSNVSQEFYAPETKARKRAFCFKQSYMTYILNKYIREKVDTYESILSSVHDIESKTFEEIIVEKINKYQGKTDQQLMAEFDVKAGAKSLWSSLAYRMLGIKSNRVEEFEKANIEVKTIRLNEKGKMDESISFPSITLKEFAQEEWEDSKFYNDLSSKRYLLVVFRKQGSHYTLQGCQLWNIANKDLEEARKGWESIQKIVQDGVELRKKYRKDGIGFRVTNNFPEKKANRIIHIRPHTSERYYILENGEKIGNNPAYGDSLPDGRVMTKQCFWLNNTYILSQLDENLKK</sequence>
<keyword evidence="5" id="KW-0614">Plasmid</keyword>
<dbReference type="InterPro" id="IPR011335">
    <property type="entry name" value="Restrct_endonuc-II-like"/>
</dbReference>
<dbReference type="InterPro" id="IPR011337">
    <property type="entry name" value="DNA_rep_MutH/RE_typeII_Sau3AI"/>
</dbReference>
<gene>
    <name evidence="5" type="ORF">BEH_24615</name>
</gene>
<dbReference type="NCBIfam" id="NF040973">
    <property type="entry name" value="restrict_Sau3AI"/>
    <property type="match status" value="1"/>
</dbReference>
<protein>
    <submittedName>
        <fullName evidence="5">Restriction endonuclease</fullName>
    </submittedName>
</protein>
<keyword evidence="1" id="KW-0540">Nuclease</keyword>
<dbReference type="SUPFAM" id="SSF52980">
    <property type="entry name" value="Restriction endonuclease-like"/>
    <property type="match status" value="2"/>
</dbReference>
<dbReference type="RefSeq" id="WP_046218208.1">
    <property type="nucleotide sequence ID" value="NZ_CP015323.1"/>
</dbReference>
<keyword evidence="6" id="KW-1185">Reference proteome</keyword>
<geneLocation type="plasmid" evidence="6">
    <name>pbeh1</name>
</geneLocation>
<dbReference type="EMBL" id="CP015323">
    <property type="protein sequence ID" value="AWG44885.1"/>
    <property type="molecule type" value="Genomic_DNA"/>
</dbReference>
<dbReference type="SMART" id="SM00927">
    <property type="entry name" value="MutH"/>
    <property type="match status" value="1"/>
</dbReference>
<feature type="domain" description="DNA mismatch repair MutH/Type II restriction enzyme Sau3AI" evidence="4">
    <location>
        <begin position="68"/>
        <end position="168"/>
    </location>
</feature>
<evidence type="ECO:0000313" key="6">
    <source>
        <dbReference type="Proteomes" id="UP000036202"/>
    </source>
</evidence>
<dbReference type="REBASE" id="249286">
    <property type="entry name" value="Ben603ORF24620P"/>
</dbReference>
<name>A0A2L1FFP1_9BACI</name>
<evidence type="ECO:0000256" key="2">
    <source>
        <dbReference type="ARBA" id="ARBA00022759"/>
    </source>
</evidence>
<dbReference type="CDD" id="cd22355">
    <property type="entry name" value="Sau3AI_C"/>
    <property type="match status" value="1"/>
</dbReference>
<dbReference type="GO" id="GO:0004519">
    <property type="term" value="F:endonuclease activity"/>
    <property type="evidence" value="ECO:0007669"/>
    <property type="project" value="UniProtKB-KW"/>
</dbReference>
<dbReference type="GO" id="GO:0016787">
    <property type="term" value="F:hydrolase activity"/>
    <property type="evidence" value="ECO:0007669"/>
    <property type="project" value="UniProtKB-KW"/>
</dbReference>
<evidence type="ECO:0000313" key="5">
    <source>
        <dbReference type="EMBL" id="AWG44885.1"/>
    </source>
</evidence>
<evidence type="ECO:0000256" key="1">
    <source>
        <dbReference type="ARBA" id="ARBA00022722"/>
    </source>
</evidence>
<dbReference type="CDD" id="cd22356">
    <property type="entry name" value="Sau3AI_N-like"/>
    <property type="match status" value="1"/>
</dbReference>
<keyword evidence="2 5" id="KW-0255">Endonuclease</keyword>
<dbReference type="Proteomes" id="UP000036202">
    <property type="component" value="Plasmid pbeh1"/>
</dbReference>